<dbReference type="PANTHER" id="PTHR42988">
    <property type="entry name" value="PHOSPHOHYDROLASE"/>
    <property type="match status" value="1"/>
</dbReference>
<dbReference type="InterPro" id="IPR002182">
    <property type="entry name" value="NB-ARC"/>
</dbReference>
<dbReference type="GO" id="GO:0043531">
    <property type="term" value="F:ADP binding"/>
    <property type="evidence" value="ECO:0007669"/>
    <property type="project" value="InterPro"/>
</dbReference>
<dbReference type="SUPFAM" id="SSF52540">
    <property type="entry name" value="P-loop containing nucleoside triphosphate hydrolases"/>
    <property type="match status" value="1"/>
</dbReference>
<dbReference type="Gene3D" id="3.60.21.10">
    <property type="match status" value="1"/>
</dbReference>
<dbReference type="Gene3D" id="3.40.50.300">
    <property type="entry name" value="P-loop containing nucleotide triphosphate hydrolases"/>
    <property type="match status" value="1"/>
</dbReference>
<sequence length="1017" mass="118321">MRKFTLLHLSDLHIDNADDPNFAIAREYLKNDLIKIIKEKRKQIDAVVISGDIINKGKLQSYDLAKNMIREIIDIAELSADKVLIVPGNHDIARDNMVKVLYENLSEEDLNDINFINDKWQYFKLRFKPYLQFVNEVLNREFIQEDNPFEIRDIKLNDVKVRFILLNTSWLSFGSDDFGKLLIGRWQLENLTEKIRKLDKSDFCIAVTHHPLEWLTPDQKELVDNYLRDEMKLGVNAILHGHIHNGKIKMESNPNGTLVSLVSGIGYPEKDGRESGQPKLSKCRYSLYTFDLDNNKVDCCCRISNKDGRFMPDNDLYFSEAEDGNYTLLFNNKLGNTNKEMLKDNDSFNEFELDTVPVTAGWTGREVELDKLSNNRCSVAIISGVGGQGKSALAARYLREFARGQNKKYKFGIWVDCRELPETIHLKLVQLLEVISDGEETAIKYKDEKIEDTIKRFYNHLKANNILVVFDNIDAYVDIKNQEIVGDLSKVFNKSLDNEHDSFIIMTCRIPISDNRANYLPINLNGLLEDDGIKFFKSRDIRITSDEDIYYCKKIIRKTKGHPWWLGLIAGQIKVGKTSLKKCADEFSEYLIGENPKVNGYFNGIWEGMNSKVDQICKEMVRCLVEAPRPLDENDIILTISDKINFKDIKKSLDRLKSLGLLEYHEDANSDNMFYQVHPLVREFIHQKYTVSDQRPFVYKLLCLFLNAKVVNVLFNNFESFENENVEIKYSKGLLDSLETCLNSRNYVEALGLICNSYHLLVNGGFHVEFVSIGCRILKEIDWEKEEVTTNFRRATFLSNLLDVLSVIGNKNELNIFLQRYKNLAKSSTIPYSLYLSTSMFIYWRLENYDEAIHYMNEYDELSESYSGLWTFNDLSCTKGLILRDSGKYEEALEIFNTLKKDSSNCGNIGRCYQRKNEYDEALKYFNESLKLLYKEENLNSLTNRGYALFWIAEIMFENGKYIESYLLLYKSKQIWRKYAPALLSKLDDLDEKLLQYRNLEKVDEKSEQFLKSLLRE</sequence>
<dbReference type="Pfam" id="PF00931">
    <property type="entry name" value="NB-ARC"/>
    <property type="match status" value="1"/>
</dbReference>
<evidence type="ECO:0000256" key="3">
    <source>
        <dbReference type="ARBA" id="ARBA00023004"/>
    </source>
</evidence>
<keyword evidence="9" id="KW-1185">Reference proteome</keyword>
<keyword evidence="1" id="KW-0479">Metal-binding</keyword>
<dbReference type="PANTHER" id="PTHR42988:SF2">
    <property type="entry name" value="CYCLIC NUCLEOTIDE PHOSPHODIESTERASE CBUA0032-RELATED"/>
    <property type="match status" value="1"/>
</dbReference>
<dbReference type="Gene3D" id="1.25.40.10">
    <property type="entry name" value="Tetratricopeptide repeat domain"/>
    <property type="match status" value="1"/>
</dbReference>
<accession>A0A9W6D9F5</accession>
<evidence type="ECO:0000259" key="7">
    <source>
        <dbReference type="Pfam" id="PF00931"/>
    </source>
</evidence>
<dbReference type="SUPFAM" id="SSF48452">
    <property type="entry name" value="TPR-like"/>
    <property type="match status" value="1"/>
</dbReference>
<dbReference type="InterPro" id="IPR050884">
    <property type="entry name" value="CNP_phosphodiesterase-III"/>
</dbReference>
<dbReference type="PROSITE" id="PS50005">
    <property type="entry name" value="TPR"/>
    <property type="match status" value="1"/>
</dbReference>
<dbReference type="AlphaFoldDB" id="A0A9W6D9F5"/>
<keyword evidence="2" id="KW-0378">Hydrolase</keyword>
<evidence type="ECO:0000256" key="2">
    <source>
        <dbReference type="ARBA" id="ARBA00022801"/>
    </source>
</evidence>
<dbReference type="InterPro" id="IPR004843">
    <property type="entry name" value="Calcineurin-like_PHP"/>
</dbReference>
<dbReference type="GO" id="GO:0046872">
    <property type="term" value="F:metal ion binding"/>
    <property type="evidence" value="ECO:0007669"/>
    <property type="project" value="UniProtKB-KW"/>
</dbReference>
<dbReference type="InterPro" id="IPR027417">
    <property type="entry name" value="P-loop_NTPase"/>
</dbReference>
<comment type="similarity">
    <text evidence="4">Belongs to the cyclic nucleotide phosphodiesterase class-III family.</text>
</comment>
<gene>
    <name evidence="8" type="ORF">CFOLD11_09000</name>
</gene>
<feature type="domain" description="Calcineurin-like phosphoesterase" evidence="6">
    <location>
        <begin position="5"/>
        <end position="245"/>
    </location>
</feature>
<reference evidence="8" key="1">
    <citation type="journal article" date="2023" name="Int. J. Syst. Evol. Microbiol.">
        <title>&lt;i&gt;Clostridium folliculivorans&lt;/i&gt; sp. nov., isolated from soil samples of an organic paddy in Japan.</title>
        <authorList>
            <person name="Tazawa J."/>
            <person name="Kobayashi H."/>
            <person name="Tanizawa Y."/>
            <person name="Uchino A."/>
            <person name="Tanaka F."/>
            <person name="Urashima Y."/>
            <person name="Miura S."/>
            <person name="Sakamoto M."/>
            <person name="Ohkuma M."/>
            <person name="Tohno M."/>
        </authorList>
    </citation>
    <scope>NUCLEOTIDE SEQUENCE</scope>
    <source>
        <strain evidence="8">D1-1</strain>
    </source>
</reference>
<comment type="caution">
    <text evidence="8">The sequence shown here is derived from an EMBL/GenBank/DDBJ whole genome shotgun (WGS) entry which is preliminary data.</text>
</comment>
<dbReference type="RefSeq" id="WP_261851095.1">
    <property type="nucleotide sequence ID" value="NZ_BQXY01000001.1"/>
</dbReference>
<evidence type="ECO:0000259" key="6">
    <source>
        <dbReference type="Pfam" id="PF00149"/>
    </source>
</evidence>
<dbReference type="Pfam" id="PF13181">
    <property type="entry name" value="TPR_8"/>
    <property type="match status" value="1"/>
</dbReference>
<evidence type="ECO:0000256" key="1">
    <source>
        <dbReference type="ARBA" id="ARBA00022723"/>
    </source>
</evidence>
<evidence type="ECO:0000313" key="8">
    <source>
        <dbReference type="EMBL" id="GKU24074.1"/>
    </source>
</evidence>
<evidence type="ECO:0000313" key="9">
    <source>
        <dbReference type="Proteomes" id="UP001057868"/>
    </source>
</evidence>
<dbReference type="Pfam" id="PF00149">
    <property type="entry name" value="Metallophos"/>
    <property type="match status" value="1"/>
</dbReference>
<dbReference type="Pfam" id="PF13176">
    <property type="entry name" value="TPR_7"/>
    <property type="match status" value="1"/>
</dbReference>
<keyword evidence="3" id="KW-0408">Iron</keyword>
<organism evidence="8 9">
    <name type="scientific">Clostridium folliculivorans</name>
    <dbReference type="NCBI Taxonomy" id="2886038"/>
    <lineage>
        <taxon>Bacteria</taxon>
        <taxon>Bacillati</taxon>
        <taxon>Bacillota</taxon>
        <taxon>Clostridia</taxon>
        <taxon>Eubacteriales</taxon>
        <taxon>Clostridiaceae</taxon>
        <taxon>Clostridium</taxon>
    </lineage>
</organism>
<keyword evidence="5" id="KW-0802">TPR repeat</keyword>
<protein>
    <submittedName>
        <fullName evidence="8">Uncharacterized protein</fullName>
    </submittedName>
</protein>
<feature type="domain" description="NB-ARC" evidence="7">
    <location>
        <begin position="370"/>
        <end position="538"/>
    </location>
</feature>
<dbReference type="Proteomes" id="UP001057868">
    <property type="component" value="Unassembled WGS sequence"/>
</dbReference>
<name>A0A9W6D9F5_9CLOT</name>
<dbReference type="InterPro" id="IPR029052">
    <property type="entry name" value="Metallo-depent_PP-like"/>
</dbReference>
<dbReference type="InterPro" id="IPR019734">
    <property type="entry name" value="TPR_rpt"/>
</dbReference>
<feature type="repeat" description="TPR" evidence="5">
    <location>
        <begin position="903"/>
        <end position="936"/>
    </location>
</feature>
<evidence type="ECO:0000256" key="5">
    <source>
        <dbReference type="PROSITE-ProRule" id="PRU00339"/>
    </source>
</evidence>
<dbReference type="InterPro" id="IPR011990">
    <property type="entry name" value="TPR-like_helical_dom_sf"/>
</dbReference>
<proteinExistence type="inferred from homology"/>
<dbReference type="SUPFAM" id="SSF56300">
    <property type="entry name" value="Metallo-dependent phosphatases"/>
    <property type="match status" value="1"/>
</dbReference>
<dbReference type="GO" id="GO:0016787">
    <property type="term" value="F:hydrolase activity"/>
    <property type="evidence" value="ECO:0007669"/>
    <property type="project" value="UniProtKB-KW"/>
</dbReference>
<evidence type="ECO:0000256" key="4">
    <source>
        <dbReference type="ARBA" id="ARBA00025742"/>
    </source>
</evidence>
<dbReference type="EMBL" id="BQXY01000001">
    <property type="protein sequence ID" value="GKU24074.1"/>
    <property type="molecule type" value="Genomic_DNA"/>
</dbReference>